<dbReference type="InterPro" id="IPR042088">
    <property type="entry name" value="OligoPept_F_C"/>
</dbReference>
<evidence type="ECO:0000256" key="2">
    <source>
        <dbReference type="ARBA" id="ARBA00022723"/>
    </source>
</evidence>
<dbReference type="Pfam" id="PF08439">
    <property type="entry name" value="Peptidase_M3_N"/>
    <property type="match status" value="1"/>
</dbReference>
<evidence type="ECO:0000313" key="9">
    <source>
        <dbReference type="EMBL" id="GGN60547.1"/>
    </source>
</evidence>
<keyword evidence="4 6" id="KW-0862">Zinc</keyword>
<dbReference type="InterPro" id="IPR034009">
    <property type="entry name" value="M3B_PepF_4"/>
</dbReference>
<comment type="cofactor">
    <cofactor evidence="6">
        <name>Zn(2+)</name>
        <dbReference type="ChEBI" id="CHEBI:29105"/>
    </cofactor>
    <text evidence="6">Binds 1 zinc ion.</text>
</comment>
<dbReference type="Proteomes" id="UP000624041">
    <property type="component" value="Unassembled WGS sequence"/>
</dbReference>
<evidence type="ECO:0000313" key="10">
    <source>
        <dbReference type="Proteomes" id="UP000624041"/>
    </source>
</evidence>
<gene>
    <name evidence="9" type="ORF">GCM10007971_24600</name>
</gene>
<comment type="caution">
    <text evidence="9">The sequence shown here is derived from an EMBL/GenBank/DDBJ whole genome shotgun (WGS) entry which is preliminary data.</text>
</comment>
<dbReference type="PANTHER" id="PTHR11804">
    <property type="entry name" value="PROTEASE M3 THIMET OLIGOPEPTIDASE-RELATED"/>
    <property type="match status" value="1"/>
</dbReference>
<dbReference type="Pfam" id="PF01432">
    <property type="entry name" value="Peptidase_M3"/>
    <property type="match status" value="1"/>
</dbReference>
<keyword evidence="1 6" id="KW-0645">Protease</keyword>
<name>A0A918D328_9BACI</name>
<evidence type="ECO:0000256" key="3">
    <source>
        <dbReference type="ARBA" id="ARBA00022801"/>
    </source>
</evidence>
<evidence type="ECO:0000256" key="6">
    <source>
        <dbReference type="RuleBase" id="RU368091"/>
    </source>
</evidence>
<dbReference type="RefSeq" id="WP_188857788.1">
    <property type="nucleotide sequence ID" value="NZ_BMOS01000017.1"/>
</dbReference>
<keyword evidence="10" id="KW-1185">Reference proteome</keyword>
<dbReference type="GO" id="GO:0004222">
    <property type="term" value="F:metalloendopeptidase activity"/>
    <property type="evidence" value="ECO:0007669"/>
    <property type="project" value="UniProtKB-UniRule"/>
</dbReference>
<evidence type="ECO:0000256" key="1">
    <source>
        <dbReference type="ARBA" id="ARBA00022670"/>
    </source>
</evidence>
<keyword evidence="2 6" id="KW-0479">Metal-binding</keyword>
<dbReference type="Gene3D" id="1.20.140.70">
    <property type="entry name" value="Oligopeptidase f, N-terminal domain"/>
    <property type="match status" value="1"/>
</dbReference>
<evidence type="ECO:0000259" key="7">
    <source>
        <dbReference type="Pfam" id="PF01432"/>
    </source>
</evidence>
<accession>A0A918D328</accession>
<reference evidence="9" key="2">
    <citation type="submission" date="2020-09" db="EMBL/GenBank/DDBJ databases">
        <authorList>
            <person name="Sun Q."/>
            <person name="Ohkuma M."/>
        </authorList>
    </citation>
    <scope>NUCLEOTIDE SEQUENCE</scope>
    <source>
        <strain evidence="9">JCM 17251</strain>
    </source>
</reference>
<dbReference type="PANTHER" id="PTHR11804:SF45">
    <property type="entry name" value="SIMILAR TO OLIGOENDOPEPTIDASE"/>
    <property type="match status" value="1"/>
</dbReference>
<dbReference type="InterPro" id="IPR001567">
    <property type="entry name" value="Pept_M3A_M3B_dom"/>
</dbReference>
<feature type="domain" description="Peptidase M3A/M3B catalytic" evidence="7">
    <location>
        <begin position="212"/>
        <end position="586"/>
    </location>
</feature>
<dbReference type="InterPro" id="IPR045090">
    <property type="entry name" value="Pept_M3A_M3B"/>
</dbReference>
<evidence type="ECO:0000256" key="4">
    <source>
        <dbReference type="ARBA" id="ARBA00022833"/>
    </source>
</evidence>
<reference evidence="9" key="1">
    <citation type="journal article" date="2014" name="Int. J. Syst. Evol. Microbiol.">
        <title>Complete genome sequence of Corynebacterium casei LMG S-19264T (=DSM 44701T), isolated from a smear-ripened cheese.</title>
        <authorList>
            <consortium name="US DOE Joint Genome Institute (JGI-PGF)"/>
            <person name="Walter F."/>
            <person name="Albersmeier A."/>
            <person name="Kalinowski J."/>
            <person name="Ruckert C."/>
        </authorList>
    </citation>
    <scope>NUCLEOTIDE SEQUENCE</scope>
    <source>
        <strain evidence="9">JCM 17251</strain>
    </source>
</reference>
<dbReference type="NCBIfam" id="TIGR00181">
    <property type="entry name" value="pepF"/>
    <property type="match status" value="1"/>
</dbReference>
<comment type="similarity">
    <text evidence="6">Belongs to the peptidase M3B family.</text>
</comment>
<dbReference type="EC" id="3.4.24.-" evidence="6"/>
<dbReference type="Gene3D" id="1.10.1370.20">
    <property type="entry name" value="Oligoendopeptidase f, C-terminal domain"/>
    <property type="match status" value="1"/>
</dbReference>
<feature type="domain" description="Oligopeptidase F N-terminal" evidence="8">
    <location>
        <begin position="118"/>
        <end position="187"/>
    </location>
</feature>
<dbReference type="SUPFAM" id="SSF55486">
    <property type="entry name" value="Metalloproteases ('zincins'), catalytic domain"/>
    <property type="match status" value="1"/>
</dbReference>
<protein>
    <recommendedName>
        <fullName evidence="6">Oligopeptidase F</fullName>
        <ecNumber evidence="6">3.4.24.-</ecNumber>
    </recommendedName>
</protein>
<dbReference type="AlphaFoldDB" id="A0A918D328"/>
<dbReference type="InterPro" id="IPR004438">
    <property type="entry name" value="Peptidase_M3B"/>
</dbReference>
<dbReference type="GO" id="GO:0006508">
    <property type="term" value="P:proteolysis"/>
    <property type="evidence" value="ECO:0007669"/>
    <property type="project" value="UniProtKB-KW"/>
</dbReference>
<dbReference type="GO" id="GO:0006518">
    <property type="term" value="P:peptide metabolic process"/>
    <property type="evidence" value="ECO:0007669"/>
    <property type="project" value="TreeGrafter"/>
</dbReference>
<proteinExistence type="inferred from homology"/>
<dbReference type="InterPro" id="IPR013647">
    <property type="entry name" value="OligopepF_N_dom"/>
</dbReference>
<keyword evidence="5 6" id="KW-0482">Metalloprotease</keyword>
<dbReference type="GO" id="GO:0046872">
    <property type="term" value="F:metal ion binding"/>
    <property type="evidence" value="ECO:0007669"/>
    <property type="project" value="UniProtKB-UniRule"/>
</dbReference>
<comment type="function">
    <text evidence="6">Has oligopeptidase activity and degrades a variety of small bioactive peptides.</text>
</comment>
<organism evidence="9 10">
    <name type="scientific">Oceanobacillus indicireducens</name>
    <dbReference type="NCBI Taxonomy" id="1004261"/>
    <lineage>
        <taxon>Bacteria</taxon>
        <taxon>Bacillati</taxon>
        <taxon>Bacillota</taxon>
        <taxon>Bacilli</taxon>
        <taxon>Bacillales</taxon>
        <taxon>Bacillaceae</taxon>
        <taxon>Oceanobacillus</taxon>
    </lineage>
</organism>
<dbReference type="EMBL" id="BMOS01000017">
    <property type="protein sequence ID" value="GGN60547.1"/>
    <property type="molecule type" value="Genomic_DNA"/>
</dbReference>
<dbReference type="CDD" id="cd09609">
    <property type="entry name" value="M3B_PepF"/>
    <property type="match status" value="1"/>
</dbReference>
<evidence type="ECO:0000256" key="5">
    <source>
        <dbReference type="ARBA" id="ARBA00023049"/>
    </source>
</evidence>
<keyword evidence="3 6" id="KW-0378">Hydrolase</keyword>
<sequence>MTVHTNRRAERKDVPEEQKWNLADLFPTPQNWKLELDNLEKETEQVTVFRGKITESATTLLQALKALESYREKVVRVATYSNLKVSADGADPANQRDAALTSSVLAKINAKLSFFHSELLELTSDKVQHFLASEPKLKNYEKTLYDALEDKPHTHAPEVEETLAALHEVHSSPHQIYQRAKTADMQFDPITNAEGVELPMSESLYEDRYEFSADTTTRRNAYKSFTKTLDKYKNTFAHLYATEVTKQVTMAKLRKFPSVTDMLLAPQQVTKEMYHNQLDIIGKELAPHMQRYAKLKKEKLGLQELHYCDLKAPLDPSLNPRTTYEEATDIILDALSIMGPEYHEIMKKSIYDRWVDRADNIGKANGAFCSSPYGVHPYILITWTDTMRGAFVLAHEMGHAGHFYLAGKNQSFMNTRPSTYFIEAPSTLNELLLAERLLQETEDVRMKRWVITQLLGTYHHNFITHLLEGELQRRVYDLAEKGVPLTADVLTEQKLDVIKNFWGDSITVDDRVGLTWMRQQHYYMGLYPYTYSAGLTVSTAVAQMIKEEGRPAINRWLDVLKAGGTKKPLDLIKLAGVDMSKPDAIKVTIDYVGSLVDELIASYENE</sequence>
<evidence type="ECO:0000259" key="8">
    <source>
        <dbReference type="Pfam" id="PF08439"/>
    </source>
</evidence>